<dbReference type="InterPro" id="IPR036427">
    <property type="entry name" value="Bromodomain-like_sf"/>
</dbReference>
<evidence type="ECO:0000313" key="5">
    <source>
        <dbReference type="Proteomes" id="UP000242715"/>
    </source>
</evidence>
<evidence type="ECO:0000313" key="4">
    <source>
        <dbReference type="EMBL" id="GAU49276.1"/>
    </source>
</evidence>
<dbReference type="InterPro" id="IPR001487">
    <property type="entry name" value="Bromodomain"/>
</dbReference>
<accession>A0A2Z6P0M9</accession>
<proteinExistence type="predicted"/>
<dbReference type="SUPFAM" id="SSF47370">
    <property type="entry name" value="Bromodomain"/>
    <property type="match status" value="1"/>
</dbReference>
<organism evidence="4 5">
    <name type="scientific">Trifolium subterraneum</name>
    <name type="common">Subterranean clover</name>
    <dbReference type="NCBI Taxonomy" id="3900"/>
    <lineage>
        <taxon>Eukaryota</taxon>
        <taxon>Viridiplantae</taxon>
        <taxon>Streptophyta</taxon>
        <taxon>Embryophyta</taxon>
        <taxon>Tracheophyta</taxon>
        <taxon>Spermatophyta</taxon>
        <taxon>Magnoliopsida</taxon>
        <taxon>eudicotyledons</taxon>
        <taxon>Gunneridae</taxon>
        <taxon>Pentapetalae</taxon>
        <taxon>rosids</taxon>
        <taxon>fabids</taxon>
        <taxon>Fabales</taxon>
        <taxon>Fabaceae</taxon>
        <taxon>Papilionoideae</taxon>
        <taxon>50 kb inversion clade</taxon>
        <taxon>NPAAA clade</taxon>
        <taxon>Hologalegina</taxon>
        <taxon>IRL clade</taxon>
        <taxon>Trifolieae</taxon>
        <taxon>Trifolium</taxon>
    </lineage>
</organism>
<protein>
    <recommendedName>
        <fullName evidence="3">Bromo domain-containing protein</fullName>
    </recommendedName>
</protein>
<name>A0A2Z6P0M9_TRISU</name>
<gene>
    <name evidence="4" type="ORF">TSUD_176370</name>
</gene>
<evidence type="ECO:0000256" key="1">
    <source>
        <dbReference type="ARBA" id="ARBA00023117"/>
    </source>
</evidence>
<dbReference type="EMBL" id="DF974539">
    <property type="protein sequence ID" value="GAU49276.1"/>
    <property type="molecule type" value="Genomic_DNA"/>
</dbReference>
<feature type="region of interest" description="Disordered" evidence="2">
    <location>
        <begin position="1"/>
        <end position="38"/>
    </location>
</feature>
<feature type="compositionally biased region" description="Basic and acidic residues" evidence="2">
    <location>
        <begin position="85"/>
        <end position="95"/>
    </location>
</feature>
<dbReference type="OrthoDB" id="1427476at2759"/>
<evidence type="ECO:0000256" key="2">
    <source>
        <dbReference type="SAM" id="MobiDB-lite"/>
    </source>
</evidence>
<sequence length="252" mass="29948">MSSSEPRKRLIIRISYPKKRPNSLNSMDDRSQEDIKRRKMEHNEKPILSCYWLDSTISLAQHKKNINTIVSTIDHRDSKNIVGKDNSKVSSKDTKNNVGCKNMKKNVNEEELMKKEKKKPMEQYKRMQCWVILKRMIEGRDGWVLKHPLDPKYLNGLEKNESKVKTIGLKDIEAKLNSYSTPNEFADDMRFVFTHGLLYPPMDDVHIIAKRFSDIFENKWKTLKIEWGFEDRRRLNKNLHKKVLKMQSNRKR</sequence>
<dbReference type="Proteomes" id="UP000242715">
    <property type="component" value="Unassembled WGS sequence"/>
</dbReference>
<dbReference type="AlphaFoldDB" id="A0A2Z6P0M9"/>
<feature type="compositionally biased region" description="Basic and acidic residues" evidence="2">
    <location>
        <begin position="27"/>
        <end position="38"/>
    </location>
</feature>
<evidence type="ECO:0000259" key="3">
    <source>
        <dbReference type="SMART" id="SM00297"/>
    </source>
</evidence>
<feature type="domain" description="Bromo" evidence="3">
    <location>
        <begin position="118"/>
        <end position="225"/>
    </location>
</feature>
<dbReference type="Gene3D" id="1.20.920.10">
    <property type="entry name" value="Bromodomain-like"/>
    <property type="match status" value="1"/>
</dbReference>
<keyword evidence="5" id="KW-1185">Reference proteome</keyword>
<feature type="region of interest" description="Disordered" evidence="2">
    <location>
        <begin position="81"/>
        <end position="100"/>
    </location>
</feature>
<keyword evidence="1" id="KW-0103">Bromodomain</keyword>
<dbReference type="PANTHER" id="PTHR45926">
    <property type="entry name" value="OSJNBA0053K19.4 PROTEIN"/>
    <property type="match status" value="1"/>
</dbReference>
<reference evidence="5" key="1">
    <citation type="journal article" date="2017" name="Front. Plant Sci.">
        <title>Climate Clever Clovers: New Paradigm to Reduce the Environmental Footprint of Ruminants by Breeding Low Methanogenic Forages Utilizing Haplotype Variation.</title>
        <authorList>
            <person name="Kaur P."/>
            <person name="Appels R."/>
            <person name="Bayer P.E."/>
            <person name="Keeble-Gagnere G."/>
            <person name="Wang J."/>
            <person name="Hirakawa H."/>
            <person name="Shirasawa K."/>
            <person name="Vercoe P."/>
            <person name="Stefanova K."/>
            <person name="Durmic Z."/>
            <person name="Nichols P."/>
            <person name="Revell C."/>
            <person name="Isobe S.N."/>
            <person name="Edwards D."/>
            <person name="Erskine W."/>
        </authorList>
    </citation>
    <scope>NUCLEOTIDE SEQUENCE [LARGE SCALE GENOMIC DNA]</scope>
    <source>
        <strain evidence="5">cv. Daliak</strain>
    </source>
</reference>
<dbReference type="SMART" id="SM00297">
    <property type="entry name" value="BROMO"/>
    <property type="match status" value="1"/>
</dbReference>